<dbReference type="HAMAP" id="MF_00672">
    <property type="entry name" value="UPF0761"/>
    <property type="match status" value="1"/>
</dbReference>
<dbReference type="PANTHER" id="PTHR30213">
    <property type="entry name" value="INNER MEMBRANE PROTEIN YHJD"/>
    <property type="match status" value="1"/>
</dbReference>
<sequence>MARLARQAIAFPWRNTAIMLLRRFREDRLGLTASSLTFTTTIAMVPLFTVLLAVFSAFPMFAKLQTTLQQWLFTSLVPDTIARQVLGYVTQFAAQASRLGIAGLCIAAVTAPMLVLTIDRTLNAIWRVRQPRPLGQRVLVYWAVITLGPLVLAASLSLTSYAFSVSRGLVGDLPGGLRLLLDSLEFVVLASGMAALYHYVPNARVKWSHALVGGLFASLGIEAAKRLLALYVSQIPTYSALYGAFATVPILLIWIFTAWMIVLFGAVIVAYMPSLVAGVARRGDTPGWSFQLAVEALCQLADARDSDTRGLDLNQLIDRLRVDALQLRPVMDTLKSLDWVGQLDESDDTRSRYVLLVDPTATPAQPLFHALLIDRNPATDKLWNQATLDRLTLGELL</sequence>
<feature type="transmembrane region" description="Helical" evidence="7">
    <location>
        <begin position="139"/>
        <end position="163"/>
    </location>
</feature>
<protein>
    <recommendedName>
        <fullName evidence="7">UPF0761 membrane protein GAK30_03567</fullName>
    </recommendedName>
</protein>
<evidence type="ECO:0000256" key="5">
    <source>
        <dbReference type="ARBA" id="ARBA00022989"/>
    </source>
</evidence>
<feature type="transmembrane region" description="Helical" evidence="7">
    <location>
        <begin position="207"/>
        <end position="224"/>
    </location>
</feature>
<dbReference type="AlphaFoldDB" id="A0A7V8FKX7"/>
<feature type="transmembrane region" description="Helical" evidence="7">
    <location>
        <begin position="244"/>
        <end position="272"/>
    </location>
</feature>
<evidence type="ECO:0000256" key="1">
    <source>
        <dbReference type="ARBA" id="ARBA00004651"/>
    </source>
</evidence>
<dbReference type="NCBIfam" id="TIGR00765">
    <property type="entry name" value="yihY_not_rbn"/>
    <property type="match status" value="1"/>
</dbReference>
<dbReference type="Pfam" id="PF03631">
    <property type="entry name" value="Virul_fac_BrkB"/>
    <property type="match status" value="1"/>
</dbReference>
<keyword evidence="6 7" id="KW-0472">Membrane</keyword>
<feature type="transmembrane region" description="Helical" evidence="7">
    <location>
        <begin position="99"/>
        <end position="118"/>
    </location>
</feature>
<comment type="subcellular location">
    <subcellularLocation>
        <location evidence="1 7">Cell membrane</location>
        <topology evidence="1 7">Multi-pass membrane protein</topology>
    </subcellularLocation>
</comment>
<comment type="caution">
    <text evidence="8">The sequence shown here is derived from an EMBL/GenBank/DDBJ whole genome shotgun (WGS) entry which is preliminary data.</text>
</comment>
<evidence type="ECO:0000256" key="7">
    <source>
        <dbReference type="HAMAP-Rule" id="MF_00672"/>
    </source>
</evidence>
<organism evidence="8 9">
    <name type="scientific">Paracidovorax wautersii</name>
    <dbReference type="NCBI Taxonomy" id="1177982"/>
    <lineage>
        <taxon>Bacteria</taxon>
        <taxon>Pseudomonadati</taxon>
        <taxon>Pseudomonadota</taxon>
        <taxon>Betaproteobacteria</taxon>
        <taxon>Burkholderiales</taxon>
        <taxon>Comamonadaceae</taxon>
        <taxon>Paracidovorax</taxon>
    </lineage>
</organism>
<reference evidence="9" key="1">
    <citation type="journal article" date="2020" name="MBio">
        <title>Horizontal gene transfer to a defensive symbiont with a reduced genome amongst a multipartite beetle microbiome.</title>
        <authorList>
            <person name="Waterworth S.C."/>
            <person name="Florez L.V."/>
            <person name="Rees E.R."/>
            <person name="Hertweck C."/>
            <person name="Kaltenpoth M."/>
            <person name="Kwan J.C."/>
        </authorList>
    </citation>
    <scope>NUCLEOTIDE SEQUENCE [LARGE SCALE GENOMIC DNA]</scope>
</reference>
<evidence type="ECO:0000256" key="6">
    <source>
        <dbReference type="ARBA" id="ARBA00023136"/>
    </source>
</evidence>
<dbReference type="Proteomes" id="UP000461670">
    <property type="component" value="Unassembled WGS sequence"/>
</dbReference>
<dbReference type="EMBL" id="WNDQ01000079">
    <property type="protein sequence ID" value="KAF1018646.1"/>
    <property type="molecule type" value="Genomic_DNA"/>
</dbReference>
<keyword evidence="2 7" id="KW-1003">Cell membrane</keyword>
<evidence type="ECO:0000256" key="2">
    <source>
        <dbReference type="ARBA" id="ARBA00022475"/>
    </source>
</evidence>
<dbReference type="InterPro" id="IPR023679">
    <property type="entry name" value="UPF0761_bac"/>
</dbReference>
<keyword evidence="3" id="KW-0997">Cell inner membrane</keyword>
<keyword evidence="5 7" id="KW-1133">Transmembrane helix</keyword>
<comment type="similarity">
    <text evidence="7">Belongs to the UPF0761 family.</text>
</comment>
<evidence type="ECO:0000256" key="3">
    <source>
        <dbReference type="ARBA" id="ARBA00022519"/>
    </source>
</evidence>
<evidence type="ECO:0000256" key="4">
    <source>
        <dbReference type="ARBA" id="ARBA00022692"/>
    </source>
</evidence>
<evidence type="ECO:0000313" key="9">
    <source>
        <dbReference type="Proteomes" id="UP000461670"/>
    </source>
</evidence>
<dbReference type="InterPro" id="IPR017039">
    <property type="entry name" value="Virul_fac_BrkB"/>
</dbReference>
<accession>A0A7V8FKX7</accession>
<name>A0A7V8FKX7_9BURK</name>
<dbReference type="GO" id="GO:0005886">
    <property type="term" value="C:plasma membrane"/>
    <property type="evidence" value="ECO:0007669"/>
    <property type="project" value="UniProtKB-SubCell"/>
</dbReference>
<keyword evidence="4 7" id="KW-0812">Transmembrane</keyword>
<gene>
    <name evidence="8" type="ORF">GAK30_03567</name>
</gene>
<feature type="transmembrane region" description="Helical" evidence="7">
    <location>
        <begin position="183"/>
        <end position="200"/>
    </location>
</feature>
<dbReference type="PANTHER" id="PTHR30213:SF0">
    <property type="entry name" value="UPF0761 MEMBRANE PROTEIN YIHY"/>
    <property type="match status" value="1"/>
</dbReference>
<evidence type="ECO:0000313" key="8">
    <source>
        <dbReference type="EMBL" id="KAF1018646.1"/>
    </source>
</evidence>
<feature type="transmembrane region" description="Helical" evidence="7">
    <location>
        <begin position="29"/>
        <end position="58"/>
    </location>
</feature>
<proteinExistence type="inferred from homology"/>